<keyword evidence="3" id="KW-1185">Reference proteome</keyword>
<dbReference type="EMBL" id="QXJM01000039">
    <property type="protein sequence ID" value="RIE02767.1"/>
    <property type="molecule type" value="Genomic_DNA"/>
</dbReference>
<protein>
    <submittedName>
        <fullName evidence="2">Uncharacterized protein</fullName>
    </submittedName>
</protein>
<dbReference type="Proteomes" id="UP000266340">
    <property type="component" value="Unassembled WGS sequence"/>
</dbReference>
<gene>
    <name evidence="2" type="ORF">D3H35_19195</name>
</gene>
<evidence type="ECO:0000313" key="3">
    <source>
        <dbReference type="Proteomes" id="UP000266340"/>
    </source>
</evidence>
<comment type="caution">
    <text evidence="2">The sequence shown here is derived from an EMBL/GenBank/DDBJ whole genome shotgun (WGS) entry which is preliminary data.</text>
</comment>
<evidence type="ECO:0000313" key="2">
    <source>
        <dbReference type="EMBL" id="RIE02767.1"/>
    </source>
</evidence>
<reference evidence="2 3" key="1">
    <citation type="submission" date="2018-09" db="EMBL/GenBank/DDBJ databases">
        <title>Cohnella cavernae sp. nov., isolated from a karst cave.</title>
        <authorList>
            <person name="Zhu H."/>
        </authorList>
    </citation>
    <scope>NUCLEOTIDE SEQUENCE [LARGE SCALE GENOMIC DNA]</scope>
    <source>
        <strain evidence="2 3">K2E09-144</strain>
    </source>
</reference>
<feature type="compositionally biased region" description="Basic and acidic residues" evidence="1">
    <location>
        <begin position="53"/>
        <end position="68"/>
    </location>
</feature>
<dbReference type="AlphaFoldDB" id="A0A398CSJ2"/>
<feature type="compositionally biased region" description="Polar residues" evidence="1">
    <location>
        <begin position="37"/>
        <end position="50"/>
    </location>
</feature>
<organism evidence="2 3">
    <name type="scientific">Cohnella faecalis</name>
    <dbReference type="NCBI Taxonomy" id="2315694"/>
    <lineage>
        <taxon>Bacteria</taxon>
        <taxon>Bacillati</taxon>
        <taxon>Bacillota</taxon>
        <taxon>Bacilli</taxon>
        <taxon>Bacillales</taxon>
        <taxon>Paenibacillaceae</taxon>
        <taxon>Cohnella</taxon>
    </lineage>
</organism>
<accession>A0A398CSJ2</accession>
<name>A0A398CSJ2_9BACL</name>
<feature type="region of interest" description="Disordered" evidence="1">
    <location>
        <begin position="1"/>
        <end position="24"/>
    </location>
</feature>
<sequence length="68" mass="7471">MHTSRTEVDGGQSESNCDAYEHNGGRRRAVGEFVMHTSTTQADGGQSESNCDAYEHNAGRRREVGEQL</sequence>
<feature type="region of interest" description="Disordered" evidence="1">
    <location>
        <begin position="37"/>
        <end position="68"/>
    </location>
</feature>
<evidence type="ECO:0000256" key="1">
    <source>
        <dbReference type="SAM" id="MobiDB-lite"/>
    </source>
</evidence>
<proteinExistence type="predicted"/>